<dbReference type="CDD" id="cd14789">
    <property type="entry name" value="Tiki"/>
    <property type="match status" value="1"/>
</dbReference>
<dbReference type="PANTHER" id="PTHR40590">
    <property type="entry name" value="CYTOPLASMIC PROTEIN-RELATED"/>
    <property type="match status" value="1"/>
</dbReference>
<proteinExistence type="predicted"/>
<dbReference type="Pfam" id="PF01963">
    <property type="entry name" value="TraB_PrgY_gumN"/>
    <property type="match status" value="1"/>
</dbReference>
<organism evidence="1 2">
    <name type="scientific">Thermoclostridium caenicola</name>
    <dbReference type="NCBI Taxonomy" id="659425"/>
    <lineage>
        <taxon>Bacteria</taxon>
        <taxon>Bacillati</taxon>
        <taxon>Bacillota</taxon>
        <taxon>Clostridia</taxon>
        <taxon>Eubacteriales</taxon>
        <taxon>Oscillospiraceae</taxon>
        <taxon>Thermoclostridium</taxon>
    </lineage>
</organism>
<sequence>MKRRLLLLVLILTVLSLCFGACTVKVHQSLPETGSVFMWEVKAKEGDGKLYLLGSIHVGYDGLYPLNPVITNAFEQSDVLAVECDTIAALERPDYLKLAEKLLYTDGTTIRDHIPEELYQKTDELLREKGLSIEFFSNAKPIALSQTILALFMGDWGYSAEKGLDIHFMTLAREKGMDIVEIESVEFQYDLLGGFPDEIQVLDLKTTVEEIDTCKEELDTMFKYWLAGDVESFEAFVFQETENLTPEEKELAREYDRKMLDDRNYHMADKAEEYLKTGKTTFYVVGSAHMVGETGIVKLLRERGYKVVQK</sequence>
<dbReference type="RefSeq" id="WP_188118465.1">
    <property type="nucleotide sequence ID" value="NZ_FQZP01000033.1"/>
</dbReference>
<dbReference type="Proteomes" id="UP000324781">
    <property type="component" value="Unassembled WGS sequence"/>
</dbReference>
<evidence type="ECO:0000313" key="2">
    <source>
        <dbReference type="Proteomes" id="UP000324781"/>
    </source>
</evidence>
<dbReference type="EMBL" id="FQZP01000033">
    <property type="protein sequence ID" value="SHJ22911.1"/>
    <property type="molecule type" value="Genomic_DNA"/>
</dbReference>
<reference evidence="1 2" key="1">
    <citation type="submission" date="2016-11" db="EMBL/GenBank/DDBJ databases">
        <authorList>
            <person name="Varghese N."/>
            <person name="Submissions S."/>
        </authorList>
    </citation>
    <scope>NUCLEOTIDE SEQUENCE [LARGE SCALE GENOMIC DNA]</scope>
    <source>
        <strain evidence="1 2">DSM 19027</strain>
    </source>
</reference>
<dbReference type="InterPro" id="IPR047111">
    <property type="entry name" value="YbaP-like"/>
</dbReference>
<gene>
    <name evidence="1" type="ORF">SAMN05444373_103319</name>
</gene>
<evidence type="ECO:0000313" key="1">
    <source>
        <dbReference type="EMBL" id="SHJ22911.1"/>
    </source>
</evidence>
<name>A0A1M6HL52_9FIRM</name>
<protein>
    <submittedName>
        <fullName evidence="1">Uncharacterized conserved protein YbaP, TraB family</fullName>
    </submittedName>
</protein>
<dbReference type="InterPro" id="IPR002816">
    <property type="entry name" value="TraB/PrgY/GumN_fam"/>
</dbReference>
<dbReference type="AlphaFoldDB" id="A0A1M6HL52"/>
<accession>A0A1M6HL52</accession>
<dbReference type="PANTHER" id="PTHR40590:SF1">
    <property type="entry name" value="CYTOPLASMIC PROTEIN"/>
    <property type="match status" value="1"/>
</dbReference>
<keyword evidence="2" id="KW-1185">Reference proteome</keyword>